<dbReference type="PANTHER" id="PTHR40055:SF1">
    <property type="entry name" value="TRANSCRIPTIONAL REGULATOR YGIV-RELATED"/>
    <property type="match status" value="1"/>
</dbReference>
<dbReference type="GO" id="GO:0003700">
    <property type="term" value="F:DNA-binding transcription factor activity"/>
    <property type="evidence" value="ECO:0007669"/>
    <property type="project" value="InterPro"/>
</dbReference>
<dbReference type="SMART" id="SM00871">
    <property type="entry name" value="AraC_E_bind"/>
    <property type="match status" value="1"/>
</dbReference>
<evidence type="ECO:0000256" key="1">
    <source>
        <dbReference type="ARBA" id="ARBA00023015"/>
    </source>
</evidence>
<dbReference type="InterPro" id="IPR020449">
    <property type="entry name" value="Tscrpt_reg_AraC-type_HTH"/>
</dbReference>
<dbReference type="InterPro" id="IPR011256">
    <property type="entry name" value="Reg_factor_effector_dom_sf"/>
</dbReference>
<dbReference type="PRINTS" id="PR00032">
    <property type="entry name" value="HTHARAC"/>
</dbReference>
<organism evidence="5 6">
    <name type="scientific">Cohaesibacter marisflavi</name>
    <dbReference type="NCBI Taxonomy" id="655353"/>
    <lineage>
        <taxon>Bacteria</taxon>
        <taxon>Pseudomonadati</taxon>
        <taxon>Pseudomonadota</taxon>
        <taxon>Alphaproteobacteria</taxon>
        <taxon>Hyphomicrobiales</taxon>
        <taxon>Cohaesibacteraceae</taxon>
    </lineage>
</organism>
<keyword evidence="6" id="KW-1185">Reference proteome</keyword>
<evidence type="ECO:0000256" key="2">
    <source>
        <dbReference type="ARBA" id="ARBA00023125"/>
    </source>
</evidence>
<dbReference type="Pfam" id="PF12833">
    <property type="entry name" value="HTH_18"/>
    <property type="match status" value="1"/>
</dbReference>
<gene>
    <name evidence="5" type="ORF">SAMN04488056_10696</name>
</gene>
<keyword evidence="1" id="KW-0805">Transcription regulation</keyword>
<evidence type="ECO:0000313" key="6">
    <source>
        <dbReference type="Proteomes" id="UP000199236"/>
    </source>
</evidence>
<dbReference type="SUPFAM" id="SSF55136">
    <property type="entry name" value="Probable bacterial effector-binding domain"/>
    <property type="match status" value="1"/>
</dbReference>
<dbReference type="OrthoDB" id="9816011at2"/>
<evidence type="ECO:0000259" key="4">
    <source>
        <dbReference type="PROSITE" id="PS01124"/>
    </source>
</evidence>
<protein>
    <submittedName>
        <fullName evidence="5">AraC family transcriptional regulator</fullName>
    </submittedName>
</protein>
<dbReference type="InterPro" id="IPR010499">
    <property type="entry name" value="AraC_E-bd"/>
</dbReference>
<evidence type="ECO:0000256" key="3">
    <source>
        <dbReference type="ARBA" id="ARBA00023163"/>
    </source>
</evidence>
<sequence>MKTSSVKEYETRLLRVLEHIDANLTDPSSLQELASIAHFSPFHFHRIFKGMTGETIGGYIRRRRLEVAGEQLVSQDHSVTCVAFDAGFENSESFSRAFKIHFGMSPSQYRITGKSLMTSRALKAARLGMLHSQARALAHYMATEGRRTMFDVEIKNIPEIHVASMRHTGPDNECGAAFEQLCSKAAQDNLFRQDTVSMSICYDDPHSVEAEKLRCDVCITLPEDTTVTAPMQRKTIPAGDYAVALHKGSYDGLQAAYDWLFGQWLPHSGREATDENSIEVYLTDPSTTRPEDNLTEIRIPLV</sequence>
<proteinExistence type="predicted"/>
<keyword evidence="2" id="KW-0238">DNA-binding</keyword>
<dbReference type="InterPro" id="IPR029442">
    <property type="entry name" value="GyrI-like"/>
</dbReference>
<keyword evidence="3" id="KW-0804">Transcription</keyword>
<dbReference type="RefSeq" id="WP_090072887.1">
    <property type="nucleotide sequence ID" value="NZ_FOVR01000006.1"/>
</dbReference>
<dbReference type="InterPro" id="IPR009057">
    <property type="entry name" value="Homeodomain-like_sf"/>
</dbReference>
<dbReference type="InterPro" id="IPR050908">
    <property type="entry name" value="SmbC-like"/>
</dbReference>
<dbReference type="InterPro" id="IPR018060">
    <property type="entry name" value="HTH_AraC"/>
</dbReference>
<dbReference type="GO" id="GO:0043565">
    <property type="term" value="F:sequence-specific DNA binding"/>
    <property type="evidence" value="ECO:0007669"/>
    <property type="project" value="InterPro"/>
</dbReference>
<dbReference type="Gene3D" id="3.20.80.10">
    <property type="entry name" value="Regulatory factor, effector binding domain"/>
    <property type="match status" value="1"/>
</dbReference>
<dbReference type="SMART" id="SM00342">
    <property type="entry name" value="HTH_ARAC"/>
    <property type="match status" value="1"/>
</dbReference>
<dbReference type="AlphaFoldDB" id="A0A1I5H8Y8"/>
<dbReference type="EMBL" id="FOVR01000006">
    <property type="protein sequence ID" value="SFO44677.1"/>
    <property type="molecule type" value="Genomic_DNA"/>
</dbReference>
<dbReference type="Pfam" id="PF06445">
    <property type="entry name" value="GyrI-like"/>
    <property type="match status" value="1"/>
</dbReference>
<dbReference type="Proteomes" id="UP000199236">
    <property type="component" value="Unassembled WGS sequence"/>
</dbReference>
<reference evidence="5 6" key="1">
    <citation type="submission" date="2016-10" db="EMBL/GenBank/DDBJ databases">
        <authorList>
            <person name="de Groot N.N."/>
        </authorList>
    </citation>
    <scope>NUCLEOTIDE SEQUENCE [LARGE SCALE GENOMIC DNA]</scope>
    <source>
        <strain evidence="5 6">CGMCC 1.9157</strain>
    </source>
</reference>
<dbReference type="PANTHER" id="PTHR40055">
    <property type="entry name" value="TRANSCRIPTIONAL REGULATOR YGIV-RELATED"/>
    <property type="match status" value="1"/>
</dbReference>
<dbReference type="Gene3D" id="1.10.10.60">
    <property type="entry name" value="Homeodomain-like"/>
    <property type="match status" value="2"/>
</dbReference>
<dbReference type="SUPFAM" id="SSF46689">
    <property type="entry name" value="Homeodomain-like"/>
    <property type="match status" value="2"/>
</dbReference>
<dbReference type="STRING" id="655353.SAMN04488056_10696"/>
<dbReference type="PROSITE" id="PS01124">
    <property type="entry name" value="HTH_ARAC_FAMILY_2"/>
    <property type="match status" value="1"/>
</dbReference>
<name>A0A1I5H8Y8_9HYPH</name>
<evidence type="ECO:0000313" key="5">
    <source>
        <dbReference type="EMBL" id="SFO44677.1"/>
    </source>
</evidence>
<accession>A0A1I5H8Y8</accession>
<feature type="domain" description="HTH araC/xylS-type" evidence="4">
    <location>
        <begin position="14"/>
        <end position="112"/>
    </location>
</feature>